<gene>
    <name evidence="2" type="ORF">UFOPK3139_00166</name>
</gene>
<evidence type="ECO:0000313" key="2">
    <source>
        <dbReference type="EMBL" id="CAB4813364.1"/>
    </source>
</evidence>
<name>A0A6J6YYE8_9ZZZZ</name>
<dbReference type="GO" id="GO:0016491">
    <property type="term" value="F:oxidoreductase activity"/>
    <property type="evidence" value="ECO:0007669"/>
    <property type="project" value="InterPro"/>
</dbReference>
<sequence length="291" mass="31645">MVQPADSVDHVRRELQRRMRLMLTGSATPPVHDPKRVDPGLFGPASSAWRVHADTSMFVGGLRALLLQTLHPLAMAGVADHSDYRHDPLGRLQRTAGYVGITTYGTTAEAKAMIARVRKIHTRVTGIAPDGRPYDARDPRLLGWVHVTEVDSFLAAYQRYAVRPLSDADADQYVAEMAVVAKRIGVKSPPRTRAEMHETVQSYRPGLSVGGQARDAVKFLLLPPLPLATRPAYGVISTAAVSLLPGWARRMLWLPVAPGADTLVVRPATTALLRVLGWALAPEPPQVAETA</sequence>
<dbReference type="InterPro" id="IPR018713">
    <property type="entry name" value="MPAB/Lcp_cat_dom"/>
</dbReference>
<dbReference type="EMBL" id="CAFABA010000004">
    <property type="protein sequence ID" value="CAB4813364.1"/>
    <property type="molecule type" value="Genomic_DNA"/>
</dbReference>
<feature type="domain" description="ER-bound oxygenase mpaB/mpaB'/Rubber oxygenase catalytic" evidence="1">
    <location>
        <begin position="49"/>
        <end position="269"/>
    </location>
</feature>
<reference evidence="2" key="1">
    <citation type="submission" date="2020-05" db="EMBL/GenBank/DDBJ databases">
        <authorList>
            <person name="Chiriac C."/>
            <person name="Salcher M."/>
            <person name="Ghai R."/>
            <person name="Kavagutti S V."/>
        </authorList>
    </citation>
    <scope>NUCLEOTIDE SEQUENCE</scope>
</reference>
<dbReference type="PANTHER" id="PTHR36151:SF3">
    <property type="entry name" value="ER-BOUND OXYGENASE MPAB_MPAB'_RUBBER OXYGENASE CATALYTIC DOMAIN-CONTAINING PROTEIN"/>
    <property type="match status" value="1"/>
</dbReference>
<accession>A0A6J6YYE8</accession>
<organism evidence="2">
    <name type="scientific">freshwater metagenome</name>
    <dbReference type="NCBI Taxonomy" id="449393"/>
    <lineage>
        <taxon>unclassified sequences</taxon>
        <taxon>metagenomes</taxon>
        <taxon>ecological metagenomes</taxon>
    </lineage>
</organism>
<proteinExistence type="predicted"/>
<dbReference type="AlphaFoldDB" id="A0A6J6YYE8"/>
<evidence type="ECO:0000259" key="1">
    <source>
        <dbReference type="Pfam" id="PF09995"/>
    </source>
</evidence>
<dbReference type="Pfam" id="PF09995">
    <property type="entry name" value="MPAB_Lcp_cat"/>
    <property type="match status" value="1"/>
</dbReference>
<dbReference type="PANTHER" id="PTHR36151">
    <property type="entry name" value="BLR2777 PROTEIN"/>
    <property type="match status" value="1"/>
</dbReference>
<protein>
    <submittedName>
        <fullName evidence="2">Unannotated protein</fullName>
    </submittedName>
</protein>